<name>A0A382YBF6_9ZZZZ</name>
<accession>A0A382YBF6</accession>
<dbReference type="AlphaFoldDB" id="A0A382YBF6"/>
<gene>
    <name evidence="1" type="ORF">METZ01_LOCUS433274</name>
</gene>
<proteinExistence type="predicted"/>
<protein>
    <submittedName>
        <fullName evidence="1">Uncharacterized protein</fullName>
    </submittedName>
</protein>
<sequence length="34" mass="3960">MYTMFIIYLSRFKTLVYVLWMLSLVQAGTTGKLA</sequence>
<reference evidence="1" key="1">
    <citation type="submission" date="2018-05" db="EMBL/GenBank/DDBJ databases">
        <authorList>
            <person name="Lanie J.A."/>
            <person name="Ng W.-L."/>
            <person name="Kazmierczak K.M."/>
            <person name="Andrzejewski T.M."/>
            <person name="Davidsen T.M."/>
            <person name="Wayne K.J."/>
            <person name="Tettelin H."/>
            <person name="Glass J.I."/>
            <person name="Rusch D."/>
            <person name="Podicherti R."/>
            <person name="Tsui H.-C.T."/>
            <person name="Winkler M.E."/>
        </authorList>
    </citation>
    <scope>NUCLEOTIDE SEQUENCE</scope>
</reference>
<evidence type="ECO:0000313" key="1">
    <source>
        <dbReference type="EMBL" id="SVD80420.1"/>
    </source>
</evidence>
<feature type="non-terminal residue" evidence="1">
    <location>
        <position position="34"/>
    </location>
</feature>
<organism evidence="1">
    <name type="scientific">marine metagenome</name>
    <dbReference type="NCBI Taxonomy" id="408172"/>
    <lineage>
        <taxon>unclassified sequences</taxon>
        <taxon>metagenomes</taxon>
        <taxon>ecological metagenomes</taxon>
    </lineage>
</organism>
<dbReference type="EMBL" id="UINC01174346">
    <property type="protein sequence ID" value="SVD80420.1"/>
    <property type="molecule type" value="Genomic_DNA"/>
</dbReference>